<protein>
    <submittedName>
        <fullName evidence="1">Uncharacterized protein</fullName>
    </submittedName>
</protein>
<organism evidence="1 2">
    <name type="scientific">Zalerion maritima</name>
    <dbReference type="NCBI Taxonomy" id="339359"/>
    <lineage>
        <taxon>Eukaryota</taxon>
        <taxon>Fungi</taxon>
        <taxon>Dikarya</taxon>
        <taxon>Ascomycota</taxon>
        <taxon>Pezizomycotina</taxon>
        <taxon>Sordariomycetes</taxon>
        <taxon>Lulworthiomycetidae</taxon>
        <taxon>Lulworthiales</taxon>
        <taxon>Lulworthiaceae</taxon>
        <taxon>Zalerion</taxon>
    </lineage>
</organism>
<dbReference type="EMBL" id="JAKWBI020000280">
    <property type="protein sequence ID" value="KAJ2897344.1"/>
    <property type="molecule type" value="Genomic_DNA"/>
</dbReference>
<proteinExistence type="predicted"/>
<evidence type="ECO:0000313" key="1">
    <source>
        <dbReference type="EMBL" id="KAJ2897344.1"/>
    </source>
</evidence>
<dbReference type="CDD" id="cd12148">
    <property type="entry name" value="fungal_TF_MHR"/>
    <property type="match status" value="1"/>
</dbReference>
<gene>
    <name evidence="1" type="ORF">MKZ38_004767</name>
</gene>
<reference evidence="1" key="1">
    <citation type="submission" date="2022-07" db="EMBL/GenBank/DDBJ databases">
        <title>Draft genome sequence of Zalerion maritima ATCC 34329, a (micro)plastics degrading marine fungus.</title>
        <authorList>
            <person name="Paco A."/>
            <person name="Goncalves M.F.M."/>
            <person name="Rocha-Santos T.A.P."/>
            <person name="Alves A."/>
        </authorList>
    </citation>
    <scope>NUCLEOTIDE SEQUENCE</scope>
    <source>
        <strain evidence="1">ATCC 34329</strain>
    </source>
</reference>
<accession>A0AAD5RKX2</accession>
<keyword evidence="2" id="KW-1185">Reference proteome</keyword>
<evidence type="ECO:0000313" key="2">
    <source>
        <dbReference type="Proteomes" id="UP001201980"/>
    </source>
</evidence>
<name>A0AAD5RKX2_9PEZI</name>
<dbReference type="AlphaFoldDB" id="A0AAD5RKX2"/>
<sequence>MGEAVCSSSSPAAGIPAAAASPPITSPHLEDSLNAICSHHTVLRILDDWFHNAHPVAPTVHVSQFMQHVHDGRATRDQEFCSLVISFCASTVATLPRKARDRYPEVTVKKCYIHGSPFLRPPPGSWDKGERGSASAEPRRDFTYEWCLAKYNFSTSTMASGGMDNALGMLLLNEAGVGVRHILSYSISMLSRVEQEMVKRLYSLIFLANATVDLFSRPATMTFGPGDNDLRHLLPAELPDDALLAEATTWPSRLTAPTPVTFVPGLNHLSSLFHIWHRTRLRQSCGLLTPDYLREQIQSTRVILDNLPVSLRWRGRLSRPPSSTFGHDVQMANLYITALHIRSNLLELGSKLFFTLPAFSEAATAAEHQLIVEDLLEILSHMPTDVFEANGPSIVPKARDMGAALHTDGSCAGTLEKLRELLKAVGALDFWPAGGSMAVS</sequence>
<comment type="caution">
    <text evidence="1">The sequence shown here is derived from an EMBL/GenBank/DDBJ whole genome shotgun (WGS) entry which is preliminary data.</text>
</comment>
<dbReference type="Proteomes" id="UP001201980">
    <property type="component" value="Unassembled WGS sequence"/>
</dbReference>